<evidence type="ECO:0000313" key="5">
    <source>
        <dbReference type="Proteomes" id="UP001408356"/>
    </source>
</evidence>
<protein>
    <recommendedName>
        <fullName evidence="3">Carboxylesterase type B domain-containing protein</fullName>
    </recommendedName>
</protein>
<dbReference type="EMBL" id="JARVKF010000413">
    <property type="protein sequence ID" value="KAK9415689.1"/>
    <property type="molecule type" value="Genomic_DNA"/>
</dbReference>
<reference evidence="4 5" key="1">
    <citation type="journal article" date="2024" name="J. Plant Pathol.">
        <title>Sequence and assembly of the genome of Seiridium unicorne, isolate CBS 538.82, causal agent of cypress canker disease.</title>
        <authorList>
            <person name="Scali E."/>
            <person name="Rocca G.D."/>
            <person name="Danti R."/>
            <person name="Garbelotto M."/>
            <person name="Barberini S."/>
            <person name="Baroncelli R."/>
            <person name="Emiliani G."/>
        </authorList>
    </citation>
    <scope>NUCLEOTIDE SEQUENCE [LARGE SCALE GENOMIC DNA]</scope>
    <source>
        <strain evidence="4 5">BM-138-508</strain>
    </source>
</reference>
<keyword evidence="2" id="KW-0378">Hydrolase</keyword>
<dbReference type="InterPro" id="IPR029058">
    <property type="entry name" value="AB_hydrolase_fold"/>
</dbReference>
<dbReference type="PANTHER" id="PTHR43918:SF4">
    <property type="entry name" value="CARBOXYLIC ESTER HYDROLASE"/>
    <property type="match status" value="1"/>
</dbReference>
<comment type="caution">
    <text evidence="4">The sequence shown here is derived from an EMBL/GenBank/DDBJ whole genome shotgun (WGS) entry which is preliminary data.</text>
</comment>
<sequence length="1144" mass="126503">MEENLPPAPLPNLSLHDGMKSKEVDPVQIVTEWLAKIETCFKAKAFDDLSGLFIEDCWWRDIIGLSWDWTTKHGRDYISEYFTSSQTLPRNLQCAKTGGLQPAILDMGGLFWVQGGFSFKHPHGEGKGFVRLANVGNSEWKAWTVFTQLLQLDFQKELETERAQRIPTTIGDGKHDKPTSELQVLVVGAGQAGLAIGAHLKNMGIRSLLLEKSARVGDTWRKRYSSVALHTPRYTDYYPFLKTPDTWPRYLRQDKIADFMEHYSQLMELDIMLNSTVTKVEYDEQARMYYVQARTPSGLQVLTARHVVFAAGLFSDKGIIPDMPGRELFQGQLYHSKDHYSASQIPDLDNKKVVVIGVGSSGHDLARDFVSRGAKDVTMIQRSPIISISLKSQELFLLNLWDTEGISTEEADVIGNSFPTPIVRTLSIGMTQMMCAHDKDMIDGLKKAGLAVRTGDDGIGLAEYQLVSGGQFYIDQGASQMIIDGRIKIRRSEGGVKSLHVNGLTLSDDTSVDADVIVLATGFHRSVVDVKDIMGEDIAKKVGRLTRLDKEQERIGTWRPTGVPGFWYMTGSFLWCRQYSLALALQIAAVEHGFNKTHYEDNATTTPPTVAVLNGTYYGVRHEGYGQDFFLGMPYAQPPIGDLRLRIPQSLNTTWTETRNATQYGAICIGTGQTGEVSEDCLSINIIRPTGAEEYENLPVAVWIYGGGFVSGGSAMQQYNLSFIVDQSVQMGTPMIAVSLNYRLHCWGYMWSREILEEGVANLGFRDQRLALHWIQENIAAFGGDPAKVTIWGESAGGHSVGIQLTAYGGRDDGLFRAAISQSGAPSTYDRYQTTEDWQPYYDAVVDAAGCSSASDTLACLRMVDTAVLTNIFANDSVIPTHTLTGTTGPQFVSVIDGDLIQGSGTTQLRNGQFVKVPYLIGGNADEGTSFSTAGAVNTTSDFLALVESWGVDNNTAQTFAALYPDIPEIGIPKTMVGRPPPAFGWQYKRSAAYGGDINIHAPRRLANQLWAAHNTTSYSYWFNVVTKVAGPNEGVPHAAEVPFVFDNVLGTGYDKDANVFLDEPETFSELAVMMSRMWISFITNLDPNHYQTTETHWPEYRPDAPKNMVFDVNTTGLGYAADDLYRAEAIAYMSDRLDIVFGH</sequence>
<evidence type="ECO:0000259" key="3">
    <source>
        <dbReference type="Pfam" id="PF00135"/>
    </source>
</evidence>
<dbReference type="Proteomes" id="UP001408356">
    <property type="component" value="Unassembled WGS sequence"/>
</dbReference>
<dbReference type="PANTHER" id="PTHR43918">
    <property type="entry name" value="ACETYLCHOLINESTERASE"/>
    <property type="match status" value="1"/>
</dbReference>
<dbReference type="InterPro" id="IPR036188">
    <property type="entry name" value="FAD/NAD-bd_sf"/>
</dbReference>
<dbReference type="InterPro" id="IPR050654">
    <property type="entry name" value="AChE-related_enzymes"/>
</dbReference>
<comment type="similarity">
    <text evidence="1">Belongs to the type-B carboxylesterase/lipase family.</text>
</comment>
<evidence type="ECO:0000256" key="1">
    <source>
        <dbReference type="ARBA" id="ARBA00005964"/>
    </source>
</evidence>
<dbReference type="SUPFAM" id="SSF53474">
    <property type="entry name" value="alpha/beta-Hydrolases"/>
    <property type="match status" value="1"/>
</dbReference>
<dbReference type="Pfam" id="PF13738">
    <property type="entry name" value="Pyr_redox_3"/>
    <property type="match status" value="1"/>
</dbReference>
<accession>A0ABR2UMF0</accession>
<evidence type="ECO:0000313" key="4">
    <source>
        <dbReference type="EMBL" id="KAK9415689.1"/>
    </source>
</evidence>
<keyword evidence="5" id="KW-1185">Reference proteome</keyword>
<feature type="domain" description="Carboxylesterase type B" evidence="3">
    <location>
        <begin position="612"/>
        <end position="1116"/>
    </location>
</feature>
<name>A0ABR2UMF0_9PEZI</name>
<dbReference type="SUPFAM" id="SSF51905">
    <property type="entry name" value="FAD/NAD(P)-binding domain"/>
    <property type="match status" value="2"/>
</dbReference>
<dbReference type="PROSITE" id="PS00122">
    <property type="entry name" value="CARBOXYLESTERASE_B_1"/>
    <property type="match status" value="1"/>
</dbReference>
<dbReference type="Pfam" id="PF00135">
    <property type="entry name" value="COesterase"/>
    <property type="match status" value="1"/>
</dbReference>
<dbReference type="InterPro" id="IPR002018">
    <property type="entry name" value="CarbesteraseB"/>
</dbReference>
<dbReference type="Gene3D" id="3.50.50.60">
    <property type="entry name" value="FAD/NAD(P)-binding domain"/>
    <property type="match status" value="1"/>
</dbReference>
<gene>
    <name evidence="4" type="ORF">SUNI508_10167</name>
</gene>
<proteinExistence type="inferred from homology"/>
<dbReference type="Gene3D" id="3.40.50.1820">
    <property type="entry name" value="alpha/beta hydrolase"/>
    <property type="match status" value="1"/>
</dbReference>
<evidence type="ECO:0000256" key="2">
    <source>
        <dbReference type="ARBA" id="ARBA00022801"/>
    </source>
</evidence>
<dbReference type="InterPro" id="IPR019826">
    <property type="entry name" value="Carboxylesterase_B_AS"/>
</dbReference>
<organism evidence="4 5">
    <name type="scientific">Seiridium unicorne</name>
    <dbReference type="NCBI Taxonomy" id="138068"/>
    <lineage>
        <taxon>Eukaryota</taxon>
        <taxon>Fungi</taxon>
        <taxon>Dikarya</taxon>
        <taxon>Ascomycota</taxon>
        <taxon>Pezizomycotina</taxon>
        <taxon>Sordariomycetes</taxon>
        <taxon>Xylariomycetidae</taxon>
        <taxon>Amphisphaeriales</taxon>
        <taxon>Sporocadaceae</taxon>
        <taxon>Seiridium</taxon>
    </lineage>
</organism>